<evidence type="ECO:0000313" key="12">
    <source>
        <dbReference type="RefSeq" id="XP_020549121.1"/>
    </source>
</evidence>
<feature type="region of interest" description="Disordered" evidence="9">
    <location>
        <begin position="125"/>
        <end position="203"/>
    </location>
</feature>
<evidence type="ECO:0000256" key="9">
    <source>
        <dbReference type="SAM" id="MobiDB-lite"/>
    </source>
</evidence>
<dbReference type="OrthoDB" id="1708403at2759"/>
<keyword evidence="11" id="KW-1185">Reference proteome</keyword>
<dbReference type="GO" id="GO:0005634">
    <property type="term" value="C:nucleus"/>
    <property type="evidence" value="ECO:0007669"/>
    <property type="project" value="UniProtKB-SubCell"/>
</dbReference>
<protein>
    <submittedName>
        <fullName evidence="12">Transcriptional regulator SUPERMAN-like</fullName>
    </submittedName>
</protein>
<accession>A0A8M8UYY5</accession>
<evidence type="ECO:0000256" key="3">
    <source>
        <dbReference type="ARBA" id="ARBA00022771"/>
    </source>
</evidence>
<dbReference type="SMART" id="SM00355">
    <property type="entry name" value="ZnF_C2H2"/>
    <property type="match status" value="1"/>
</dbReference>
<dbReference type="KEGG" id="sind:105160991"/>
<dbReference type="RefSeq" id="XP_020549121.1">
    <property type="nucleotide sequence ID" value="XM_020693462.1"/>
</dbReference>
<evidence type="ECO:0000256" key="1">
    <source>
        <dbReference type="ARBA" id="ARBA00004123"/>
    </source>
</evidence>
<evidence type="ECO:0000256" key="6">
    <source>
        <dbReference type="ARBA" id="ARBA00023163"/>
    </source>
</evidence>
<comment type="subcellular location">
    <subcellularLocation>
        <location evidence="1">Nucleus</location>
    </subcellularLocation>
</comment>
<keyword evidence="7" id="KW-0539">Nucleus</keyword>
<feature type="compositionally biased region" description="Polar residues" evidence="9">
    <location>
        <begin position="191"/>
        <end position="200"/>
    </location>
</feature>
<dbReference type="PANTHER" id="PTHR45801:SF107">
    <property type="entry name" value="TRANSCRIPTIONAL REGULATOR SUPERMAN-LIKE"/>
    <property type="match status" value="1"/>
</dbReference>
<keyword evidence="6" id="KW-0804">Transcription</keyword>
<dbReference type="GO" id="GO:0008270">
    <property type="term" value="F:zinc ion binding"/>
    <property type="evidence" value="ECO:0007669"/>
    <property type="project" value="UniProtKB-KW"/>
</dbReference>
<evidence type="ECO:0000256" key="4">
    <source>
        <dbReference type="ARBA" id="ARBA00022833"/>
    </source>
</evidence>
<sequence length="269" mass="30681">MLFSFSQILLYLSCIKFEIINTLLLYTSDTYSHSFLFVQQSHYLISDQPFNSKQIPMEPYSTTHNYLMWMKSKTLISASKFPSSMNSFNCSWEEVQEPLGGFMWPPRSYTCSFCRRAFRSAQALGGHMNVHRRDRAKLKQSSPPQQAEAGTLHHQQNHTSNSCQEPPGRSHAQENATGRRHPTQLPEPLSNFDQEISPSIQPWKPASGYDDFIETKLSVGIDFVKRHKKSAASALPFLQRKLCSSDRCSDSSREDIDLELRLGDPPAVK</sequence>
<gene>
    <name evidence="12" type="primary">LOC105160991</name>
</gene>
<dbReference type="Proteomes" id="UP000504604">
    <property type="component" value="Linkage group LG4"/>
</dbReference>
<evidence type="ECO:0000256" key="8">
    <source>
        <dbReference type="PROSITE-ProRule" id="PRU00042"/>
    </source>
</evidence>
<dbReference type="Pfam" id="PF13912">
    <property type="entry name" value="zf-C2H2_6"/>
    <property type="match status" value="1"/>
</dbReference>
<proteinExistence type="predicted"/>
<evidence type="ECO:0000256" key="2">
    <source>
        <dbReference type="ARBA" id="ARBA00022723"/>
    </source>
</evidence>
<evidence type="ECO:0000259" key="10">
    <source>
        <dbReference type="PROSITE" id="PS50157"/>
    </source>
</evidence>
<keyword evidence="4" id="KW-0862">Zinc</keyword>
<dbReference type="InterPro" id="IPR013087">
    <property type="entry name" value="Znf_C2H2_type"/>
</dbReference>
<organism evidence="11 12">
    <name type="scientific">Sesamum indicum</name>
    <name type="common">Oriental sesame</name>
    <name type="synonym">Sesamum orientale</name>
    <dbReference type="NCBI Taxonomy" id="4182"/>
    <lineage>
        <taxon>Eukaryota</taxon>
        <taxon>Viridiplantae</taxon>
        <taxon>Streptophyta</taxon>
        <taxon>Embryophyta</taxon>
        <taxon>Tracheophyta</taxon>
        <taxon>Spermatophyta</taxon>
        <taxon>Magnoliopsida</taxon>
        <taxon>eudicotyledons</taxon>
        <taxon>Gunneridae</taxon>
        <taxon>Pentapetalae</taxon>
        <taxon>asterids</taxon>
        <taxon>lamiids</taxon>
        <taxon>Lamiales</taxon>
        <taxon>Pedaliaceae</taxon>
        <taxon>Sesamum</taxon>
    </lineage>
</organism>
<dbReference type="AlphaFoldDB" id="A0A8M8UYY5"/>
<evidence type="ECO:0000256" key="7">
    <source>
        <dbReference type="ARBA" id="ARBA00023242"/>
    </source>
</evidence>
<dbReference type="InterPro" id="IPR052426">
    <property type="entry name" value="Plant_dev_regulator"/>
</dbReference>
<dbReference type="GeneID" id="105160991"/>
<feature type="compositionally biased region" description="Polar residues" evidence="9">
    <location>
        <begin position="153"/>
        <end position="164"/>
    </location>
</feature>
<feature type="domain" description="C2H2-type" evidence="10">
    <location>
        <begin position="109"/>
        <end position="136"/>
    </location>
</feature>
<name>A0A8M8UYY5_SESIN</name>
<dbReference type="PROSITE" id="PS00028">
    <property type="entry name" value="ZINC_FINGER_C2H2_1"/>
    <property type="match status" value="1"/>
</dbReference>
<dbReference type="InterPro" id="IPR036236">
    <property type="entry name" value="Znf_C2H2_sf"/>
</dbReference>
<dbReference type="Gene3D" id="3.30.160.60">
    <property type="entry name" value="Classic Zinc Finger"/>
    <property type="match status" value="1"/>
</dbReference>
<evidence type="ECO:0000313" key="11">
    <source>
        <dbReference type="Proteomes" id="UP000504604"/>
    </source>
</evidence>
<keyword evidence="3 8" id="KW-0863">Zinc-finger</keyword>
<reference evidence="12" key="1">
    <citation type="submission" date="2025-08" db="UniProtKB">
        <authorList>
            <consortium name="RefSeq"/>
        </authorList>
    </citation>
    <scope>IDENTIFICATION</scope>
</reference>
<evidence type="ECO:0000256" key="5">
    <source>
        <dbReference type="ARBA" id="ARBA00023015"/>
    </source>
</evidence>
<dbReference type="PROSITE" id="PS50157">
    <property type="entry name" value="ZINC_FINGER_C2H2_2"/>
    <property type="match status" value="1"/>
</dbReference>
<dbReference type="PANTHER" id="PTHR45801">
    <property type="entry name" value="OS07G0101800 PROTEIN"/>
    <property type="match status" value="1"/>
</dbReference>
<keyword evidence="2" id="KW-0479">Metal-binding</keyword>
<feature type="compositionally biased region" description="Basic residues" evidence="9">
    <location>
        <begin position="129"/>
        <end position="138"/>
    </location>
</feature>
<keyword evidence="5" id="KW-0805">Transcription regulation</keyword>
<dbReference type="SUPFAM" id="SSF57667">
    <property type="entry name" value="beta-beta-alpha zinc fingers"/>
    <property type="match status" value="1"/>
</dbReference>